<evidence type="ECO:0000313" key="7">
    <source>
        <dbReference type="EMBL" id="CAH3158698.1"/>
    </source>
</evidence>
<dbReference type="PANTHER" id="PTHR12231:SF253">
    <property type="entry name" value="DPR-INTERACTING PROTEIN ETA, ISOFORM B-RELATED"/>
    <property type="match status" value="1"/>
</dbReference>
<feature type="signal peptide" evidence="5">
    <location>
        <begin position="1"/>
        <end position="21"/>
    </location>
</feature>
<feature type="domain" description="Ig-like" evidence="6">
    <location>
        <begin position="244"/>
        <end position="328"/>
    </location>
</feature>
<dbReference type="SMART" id="SM00409">
    <property type="entry name" value="IG"/>
    <property type="match status" value="2"/>
</dbReference>
<evidence type="ECO:0000313" key="8">
    <source>
        <dbReference type="Proteomes" id="UP001159428"/>
    </source>
</evidence>
<evidence type="ECO:0000256" key="5">
    <source>
        <dbReference type="SAM" id="SignalP"/>
    </source>
</evidence>
<keyword evidence="3" id="KW-1015">Disulfide bond</keyword>
<dbReference type="InterPro" id="IPR007110">
    <property type="entry name" value="Ig-like_dom"/>
</dbReference>
<sequence>MLGVSNLYLCVLSVSFTITDGLVAGQVQLESSYGGSNRTVKLGSSFDFSWNYTGDLNSVEWGTKDREILEVNVTLFTLAIGGHSAANVSQYIGRCLGSWNRQSPGQVKFTLNRIKAVDNQVFIFKFVSDDFAASNVFDVVQLIVKGPPVVEIVPPALSTLRGVPANFTCHVEGFPLPTIKWKKQNGSVEREISANSADFKINSHRGSSQLIVQNASTADSGYYICKASNYVSDTARAFLGVVYPVMYEDHGLCPTSFVATKGESVLMCCPVKGFPPPQVSWELPNGTQLETESTVLHVRVNTESDFGCYRCTARGLEKNFLTANITIHEKKSNTNDTKIILTDGVNFAWEKVQGASNYLIRLLENKFLKENSLLGCGTSTSVEIPYSSLPFKSATEKSKKRQLEVVIEVWAYGNTKIIGDGIRYTNVEIRADATTSTVSLIILLLSFVIYNLQ</sequence>
<accession>A0AAU9XXE7</accession>
<evidence type="ECO:0000259" key="6">
    <source>
        <dbReference type="PROSITE" id="PS50835"/>
    </source>
</evidence>
<evidence type="ECO:0000256" key="1">
    <source>
        <dbReference type="ARBA" id="ARBA00022729"/>
    </source>
</evidence>
<evidence type="ECO:0000256" key="2">
    <source>
        <dbReference type="ARBA" id="ARBA00022737"/>
    </source>
</evidence>
<dbReference type="Pfam" id="PF13927">
    <property type="entry name" value="Ig_3"/>
    <property type="match status" value="2"/>
</dbReference>
<gene>
    <name evidence="7" type="ORF">PMEA_00030591</name>
</gene>
<dbReference type="InterPro" id="IPR051170">
    <property type="entry name" value="Neural/epithelial_adhesion"/>
</dbReference>
<evidence type="ECO:0000256" key="4">
    <source>
        <dbReference type="ARBA" id="ARBA00023319"/>
    </source>
</evidence>
<dbReference type="Gene3D" id="2.60.40.10">
    <property type="entry name" value="Immunoglobulins"/>
    <property type="match status" value="2"/>
</dbReference>
<name>A0AAU9XXE7_9CNID</name>
<dbReference type="Proteomes" id="UP001159428">
    <property type="component" value="Unassembled WGS sequence"/>
</dbReference>
<dbReference type="SMART" id="SM00408">
    <property type="entry name" value="IGc2"/>
    <property type="match status" value="2"/>
</dbReference>
<dbReference type="InterPro" id="IPR003599">
    <property type="entry name" value="Ig_sub"/>
</dbReference>
<dbReference type="SUPFAM" id="SSF48726">
    <property type="entry name" value="Immunoglobulin"/>
    <property type="match status" value="2"/>
</dbReference>
<reference evidence="7 8" key="1">
    <citation type="submission" date="2022-05" db="EMBL/GenBank/DDBJ databases">
        <authorList>
            <consortium name="Genoscope - CEA"/>
            <person name="William W."/>
        </authorList>
    </citation>
    <scope>NUCLEOTIDE SEQUENCE [LARGE SCALE GENOMIC DNA]</scope>
</reference>
<comment type="caution">
    <text evidence="7">The sequence shown here is derived from an EMBL/GenBank/DDBJ whole genome shotgun (WGS) entry which is preliminary data.</text>
</comment>
<dbReference type="PROSITE" id="PS50835">
    <property type="entry name" value="IG_LIKE"/>
    <property type="match status" value="2"/>
</dbReference>
<evidence type="ECO:0000256" key="3">
    <source>
        <dbReference type="ARBA" id="ARBA00023157"/>
    </source>
</evidence>
<keyword evidence="1 5" id="KW-0732">Signal</keyword>
<dbReference type="PANTHER" id="PTHR12231">
    <property type="entry name" value="CTX-RELATED TYPE I TRANSMEMBRANE PROTEIN"/>
    <property type="match status" value="1"/>
</dbReference>
<feature type="domain" description="Ig-like" evidence="6">
    <location>
        <begin position="148"/>
        <end position="229"/>
    </location>
</feature>
<keyword evidence="4" id="KW-0393">Immunoglobulin domain</keyword>
<proteinExistence type="predicted"/>
<dbReference type="InterPro" id="IPR036179">
    <property type="entry name" value="Ig-like_dom_sf"/>
</dbReference>
<keyword evidence="8" id="KW-1185">Reference proteome</keyword>
<dbReference type="AlphaFoldDB" id="A0AAU9XXE7"/>
<dbReference type="InterPro" id="IPR013783">
    <property type="entry name" value="Ig-like_fold"/>
</dbReference>
<dbReference type="FunFam" id="2.60.40.10:FF:000032">
    <property type="entry name" value="palladin isoform X1"/>
    <property type="match status" value="1"/>
</dbReference>
<dbReference type="InterPro" id="IPR003598">
    <property type="entry name" value="Ig_sub2"/>
</dbReference>
<protein>
    <recommendedName>
        <fullName evidence="6">Ig-like domain-containing protein</fullName>
    </recommendedName>
</protein>
<dbReference type="EMBL" id="CALNXJ010000068">
    <property type="protein sequence ID" value="CAH3158698.1"/>
    <property type="molecule type" value="Genomic_DNA"/>
</dbReference>
<keyword evidence="2" id="KW-0677">Repeat</keyword>
<organism evidence="7 8">
    <name type="scientific">Pocillopora meandrina</name>
    <dbReference type="NCBI Taxonomy" id="46732"/>
    <lineage>
        <taxon>Eukaryota</taxon>
        <taxon>Metazoa</taxon>
        <taxon>Cnidaria</taxon>
        <taxon>Anthozoa</taxon>
        <taxon>Hexacorallia</taxon>
        <taxon>Scleractinia</taxon>
        <taxon>Astrocoeniina</taxon>
        <taxon>Pocilloporidae</taxon>
        <taxon>Pocillopora</taxon>
    </lineage>
</organism>
<feature type="chain" id="PRO_5043964723" description="Ig-like domain-containing protein" evidence="5">
    <location>
        <begin position="22"/>
        <end position="453"/>
    </location>
</feature>
<dbReference type="CDD" id="cd00096">
    <property type="entry name" value="Ig"/>
    <property type="match status" value="1"/>
</dbReference>